<dbReference type="NCBIfam" id="TIGR04056">
    <property type="entry name" value="OMP_RagA_SusC"/>
    <property type="match status" value="1"/>
</dbReference>
<evidence type="ECO:0000256" key="2">
    <source>
        <dbReference type="ARBA" id="ARBA00022448"/>
    </source>
</evidence>
<evidence type="ECO:0000256" key="7">
    <source>
        <dbReference type="PROSITE-ProRule" id="PRU01360"/>
    </source>
</evidence>
<dbReference type="Gene3D" id="2.170.130.10">
    <property type="entry name" value="TonB-dependent receptor, plug domain"/>
    <property type="match status" value="1"/>
</dbReference>
<evidence type="ECO:0000256" key="3">
    <source>
        <dbReference type="ARBA" id="ARBA00022452"/>
    </source>
</evidence>
<dbReference type="InterPro" id="IPR023997">
    <property type="entry name" value="TonB-dep_OMP_SusC/RagA_CS"/>
</dbReference>
<keyword evidence="6 7" id="KW-0998">Cell outer membrane</keyword>
<dbReference type="InterPro" id="IPR012910">
    <property type="entry name" value="Plug_dom"/>
</dbReference>
<dbReference type="SUPFAM" id="SSF49464">
    <property type="entry name" value="Carboxypeptidase regulatory domain-like"/>
    <property type="match status" value="1"/>
</dbReference>
<dbReference type="GO" id="GO:0009279">
    <property type="term" value="C:cell outer membrane"/>
    <property type="evidence" value="ECO:0007669"/>
    <property type="project" value="UniProtKB-SubCell"/>
</dbReference>
<evidence type="ECO:0000313" key="11">
    <source>
        <dbReference type="Proteomes" id="UP000183129"/>
    </source>
</evidence>
<reference evidence="10 11" key="1">
    <citation type="submission" date="2016-10" db="EMBL/GenBank/DDBJ databases">
        <authorList>
            <person name="de Groot N.N."/>
        </authorList>
    </citation>
    <scope>NUCLEOTIDE SEQUENCE [LARGE SCALE GENOMIC DNA]</scope>
    <source>
        <strain evidence="10 11">ATCC 51969</strain>
    </source>
</reference>
<evidence type="ECO:0000256" key="5">
    <source>
        <dbReference type="ARBA" id="ARBA00023136"/>
    </source>
</evidence>
<keyword evidence="3 7" id="KW-1134">Transmembrane beta strand</keyword>
<dbReference type="InterPro" id="IPR036942">
    <property type="entry name" value="Beta-barrel_TonB_sf"/>
</dbReference>
<dbReference type="SUPFAM" id="SSF56935">
    <property type="entry name" value="Porins"/>
    <property type="match status" value="1"/>
</dbReference>
<keyword evidence="5 7" id="KW-0472">Membrane</keyword>
<dbReference type="InterPro" id="IPR008969">
    <property type="entry name" value="CarboxyPept-like_regulatory"/>
</dbReference>
<dbReference type="PROSITE" id="PS52016">
    <property type="entry name" value="TONB_DEPENDENT_REC_3"/>
    <property type="match status" value="1"/>
</dbReference>
<sequence>MKFKNLPYQARYKSFMILLYLIFTSTFLLAQGTPIAGKVTDAADNNPIPGVSVRVKNTTTGTVTSNTGNYSITAPKGAILVFTYIGYGTKEVTVGESSSVNISLAAAGDQLSEIVVIGYGTQQKKDLTGSVATVSAAQIKDLPVSSVDQKLVGQIPGVQVSSPTGAPGGGTGIKIRGSGSIGAGDNPLFVVDGFAISNTTGQSYNPLNMISPEDIDNITVLKDASSTAIYGSRGANGVIVITTKKGKNGPPVVSLNTYTGIQQVPQKGRPDVLNGTEYAQFRKEKIIDLFLSQGKVATDADIPAEFRNPEQYGKGTDWYNEVLRTAIQTNVDASIRGGSDNTQYSISLGRLDQQGTIRYTDYSRYSVQANLQSNLGKKLKVGVMIAPTGGVQNRNDFETGQRDLLTRTLWLSPIVPVNDANGNRTVFITSPGAIGAGNPLNTLEFGGTKAKYFRGLANAFAEYEIIPGLKAKYSYNLDYSQQSSFRFNPSFVLGETGNQNPNLAIPSSTTTNSNTVNWLSELVLNYDKSFGKDHRISALVGYTAQQERGDGYNFNATNYPDNLIETINAASLLNGQGASIDKWSLVSYLARVNYTFKDRYLLTATIRSDGSSRFGENVRYGTFPSVALGWRVSQEDFMKNVSWISDLKLRASYGRSGNFNIGNYNYSSIISGANYSFGGQLANGRVSTSLNNPNLTWENSDELDLGIDLAILNNRVNFTADYYNRITTGMLYNTEIPLSSGFANALINDGRIRNRGLEFGINTKNLTGAFTWSTNLNISINRNTVLALNDNNDPIYSGRSGGGFFTHKTEVGKPIGQFYGYVLEGIYRDQADLDRYPKAASSVVGSIRYKDVDGNGIIEDQKDFDVIGNSNPDFTYGFTNSFSYKGFDLNVIIVGSQGGQILNTANEFLTNTDGVFNVHRKVLNRWRSPENQGDGFTPTTNGATPLYRENNSAWVEDASFLRIQNVTLGYNFTSSFIKNSKTIKALRLYGGVQNLATFTKYSGANPEASTNNSSVLTPGRDFTNYPIPRIMTLGLNVTF</sequence>
<gene>
    <name evidence="10" type="ORF">SAMN03003324_03489</name>
</gene>
<evidence type="ECO:0000313" key="10">
    <source>
        <dbReference type="EMBL" id="SFF35684.1"/>
    </source>
</evidence>
<evidence type="ECO:0000256" key="1">
    <source>
        <dbReference type="ARBA" id="ARBA00004571"/>
    </source>
</evidence>
<feature type="signal peptide" evidence="8">
    <location>
        <begin position="1"/>
        <end position="30"/>
    </location>
</feature>
<accession>A0A1I2I070</accession>
<dbReference type="EMBL" id="FONS01000010">
    <property type="protein sequence ID" value="SFF35684.1"/>
    <property type="molecule type" value="Genomic_DNA"/>
</dbReference>
<dbReference type="STRING" id="34086.SAMN04488084_1109"/>
<feature type="chain" id="PRO_5010271385" evidence="8">
    <location>
        <begin position="31"/>
        <end position="1039"/>
    </location>
</feature>
<proteinExistence type="inferred from homology"/>
<protein>
    <submittedName>
        <fullName evidence="10">TonB-linked outer membrane protein, SusC/RagA family</fullName>
    </submittedName>
</protein>
<dbReference type="InterPro" id="IPR039426">
    <property type="entry name" value="TonB-dep_rcpt-like"/>
</dbReference>
<dbReference type="AlphaFoldDB" id="A0A1I2I070"/>
<evidence type="ECO:0000256" key="6">
    <source>
        <dbReference type="ARBA" id="ARBA00023237"/>
    </source>
</evidence>
<keyword evidence="2 7" id="KW-0813">Transport</keyword>
<dbReference type="RefSeq" id="WP_074964064.1">
    <property type="nucleotide sequence ID" value="NZ_FONS01000010.1"/>
</dbReference>
<evidence type="ECO:0000256" key="8">
    <source>
        <dbReference type="SAM" id="SignalP"/>
    </source>
</evidence>
<evidence type="ECO:0000256" key="4">
    <source>
        <dbReference type="ARBA" id="ARBA00022692"/>
    </source>
</evidence>
<dbReference type="Gene3D" id="2.40.170.20">
    <property type="entry name" value="TonB-dependent receptor, beta-barrel domain"/>
    <property type="match status" value="1"/>
</dbReference>
<dbReference type="InterPro" id="IPR023996">
    <property type="entry name" value="TonB-dep_OMP_SusC/RagA"/>
</dbReference>
<dbReference type="Proteomes" id="UP000183129">
    <property type="component" value="Unassembled WGS sequence"/>
</dbReference>
<dbReference type="Gene3D" id="2.60.40.1120">
    <property type="entry name" value="Carboxypeptidase-like, regulatory domain"/>
    <property type="match status" value="1"/>
</dbReference>
<feature type="domain" description="TonB-dependent receptor plug" evidence="9">
    <location>
        <begin position="124"/>
        <end position="238"/>
    </location>
</feature>
<dbReference type="NCBIfam" id="TIGR04057">
    <property type="entry name" value="SusC_RagA_signa"/>
    <property type="match status" value="1"/>
</dbReference>
<comment type="subcellular location">
    <subcellularLocation>
        <location evidence="1 7">Cell outer membrane</location>
        <topology evidence="1 7">Multi-pass membrane protein</topology>
    </subcellularLocation>
</comment>
<evidence type="ECO:0000259" key="9">
    <source>
        <dbReference type="Pfam" id="PF07715"/>
    </source>
</evidence>
<name>A0A1I2I070_9SPHI</name>
<organism evidence="10 11">
    <name type="scientific">Pedobacter antarcticus</name>
    <dbReference type="NCBI Taxonomy" id="34086"/>
    <lineage>
        <taxon>Bacteria</taxon>
        <taxon>Pseudomonadati</taxon>
        <taxon>Bacteroidota</taxon>
        <taxon>Sphingobacteriia</taxon>
        <taxon>Sphingobacteriales</taxon>
        <taxon>Sphingobacteriaceae</taxon>
        <taxon>Pedobacter</taxon>
    </lineage>
</organism>
<dbReference type="InterPro" id="IPR037066">
    <property type="entry name" value="Plug_dom_sf"/>
</dbReference>
<comment type="similarity">
    <text evidence="7">Belongs to the TonB-dependent receptor family.</text>
</comment>
<dbReference type="Pfam" id="PF13715">
    <property type="entry name" value="CarbopepD_reg_2"/>
    <property type="match status" value="1"/>
</dbReference>
<dbReference type="Pfam" id="PF07715">
    <property type="entry name" value="Plug"/>
    <property type="match status" value="1"/>
</dbReference>
<keyword evidence="4 7" id="KW-0812">Transmembrane</keyword>
<keyword evidence="8" id="KW-0732">Signal</keyword>